<organism evidence="3 4">
    <name type="scientific">Roseburia inulinivorans</name>
    <dbReference type="NCBI Taxonomy" id="360807"/>
    <lineage>
        <taxon>Bacteria</taxon>
        <taxon>Bacillati</taxon>
        <taxon>Bacillota</taxon>
        <taxon>Clostridia</taxon>
        <taxon>Lachnospirales</taxon>
        <taxon>Lachnospiraceae</taxon>
        <taxon>Roseburia</taxon>
    </lineage>
</organism>
<name>A0A0M6WVH1_9FIRM</name>
<feature type="transmembrane region" description="Helical" evidence="1">
    <location>
        <begin position="84"/>
        <end position="105"/>
    </location>
</feature>
<feature type="transmembrane region" description="Helical" evidence="1">
    <location>
        <begin position="291"/>
        <end position="311"/>
    </location>
</feature>
<evidence type="ECO:0000313" key="3">
    <source>
        <dbReference type="EMBL" id="CRL41630.1"/>
    </source>
</evidence>
<evidence type="ECO:0000313" key="4">
    <source>
        <dbReference type="Proteomes" id="UP000049828"/>
    </source>
</evidence>
<gene>
    <name evidence="3" type="ORF">RIL183_06641</name>
</gene>
<dbReference type="STRING" id="360807.ERS852392_00927"/>
<reference evidence="4" key="1">
    <citation type="submission" date="2015-05" db="EMBL/GenBank/DDBJ databases">
        <authorList>
            <consortium name="Pathogen Informatics"/>
        </authorList>
    </citation>
    <scope>NUCLEOTIDE SEQUENCE [LARGE SCALE GENOMIC DNA]</scope>
    <source>
        <strain evidence="4">L1-83</strain>
    </source>
</reference>
<evidence type="ECO:0000259" key="2">
    <source>
        <dbReference type="Pfam" id="PF05569"/>
    </source>
</evidence>
<dbReference type="Proteomes" id="UP000049828">
    <property type="component" value="Unassembled WGS sequence"/>
</dbReference>
<dbReference type="RefSeq" id="WP_055040153.1">
    <property type="nucleotide sequence ID" value="NZ_CVRS01000092.1"/>
</dbReference>
<keyword evidence="4" id="KW-1185">Reference proteome</keyword>
<dbReference type="AlphaFoldDB" id="A0A0M6WVH1"/>
<dbReference type="EMBL" id="CVRS01000092">
    <property type="protein sequence ID" value="CRL41630.1"/>
    <property type="molecule type" value="Genomic_DNA"/>
</dbReference>
<proteinExistence type="predicted"/>
<keyword evidence="1" id="KW-0472">Membrane</keyword>
<dbReference type="PANTHER" id="PTHR34978">
    <property type="entry name" value="POSSIBLE SENSOR-TRANSDUCER PROTEIN BLAR"/>
    <property type="match status" value="1"/>
</dbReference>
<dbReference type="PANTHER" id="PTHR34978:SF3">
    <property type="entry name" value="SLR0241 PROTEIN"/>
    <property type="match status" value="1"/>
</dbReference>
<sequence>MRWTDELFYILIFNCITGAIAYGLWILLKMNMARRKKLKYIYPMLGIVEAFFIFPIMYIYLKISTHVPGRHGMYYGTLFLPTPFIYHAQCVIAGIWIVGAVWNFAKYAFQYLKFQKVLEKSVSFRLPETEKNKIIQELGMKGNVELYQNYAVTSPIVIGWRQKKIIFPVREYEEKELTTILYHELVHIRQHILEMKKVGIFLKLIFWCNPMMNGLLRSIDMWGEIACDRYVCSETAYPYTAQEYYTVAVDGLEQSHLWMPKMVTGFRKKNNFKSRILQMKNYKKENDFKRIGGMTLVVFLCAVCTTTTFAAGEGFRAGYDRVFESTKVEIEEEVIEDTEYEEMFVPEQETIVSGELPDENPVEGNEEFQISTLESGTMFFAGTVYADRDQCIAICVNIMPAGQTVCYGIMTPDDKLWYVYAIDSGTHNFRISNSGNYKIFVKNVSTGDVDLEGGYVSY</sequence>
<dbReference type="InterPro" id="IPR008756">
    <property type="entry name" value="Peptidase_M56"/>
</dbReference>
<keyword evidence="1" id="KW-0812">Transmembrane</keyword>
<accession>A0A0M6WVH1</accession>
<dbReference type="OrthoDB" id="9762883at2"/>
<evidence type="ECO:0000256" key="1">
    <source>
        <dbReference type="SAM" id="Phobius"/>
    </source>
</evidence>
<protein>
    <submittedName>
        <fullName evidence="3">Methicillin resistance protein</fullName>
    </submittedName>
</protein>
<dbReference type="InterPro" id="IPR052173">
    <property type="entry name" value="Beta-lactam_resp_regulator"/>
</dbReference>
<keyword evidence="1" id="KW-1133">Transmembrane helix</keyword>
<dbReference type="Pfam" id="PF05569">
    <property type="entry name" value="Peptidase_M56"/>
    <property type="match status" value="1"/>
</dbReference>
<feature type="domain" description="Peptidase M56" evidence="2">
    <location>
        <begin position="91"/>
        <end position="234"/>
    </location>
</feature>
<feature type="transmembrane region" description="Helical" evidence="1">
    <location>
        <begin position="6"/>
        <end position="28"/>
    </location>
</feature>
<feature type="transmembrane region" description="Helical" evidence="1">
    <location>
        <begin position="40"/>
        <end position="61"/>
    </location>
</feature>
<dbReference type="CDD" id="cd07341">
    <property type="entry name" value="M56_BlaR1_MecR1_like"/>
    <property type="match status" value="1"/>
</dbReference>